<evidence type="ECO:0000313" key="1">
    <source>
        <dbReference type="EMBL" id="GLK80395.1"/>
    </source>
</evidence>
<reference evidence="1" key="2">
    <citation type="submission" date="2023-01" db="EMBL/GenBank/DDBJ databases">
        <authorList>
            <person name="Sun Q."/>
            <person name="Evtushenko L."/>
        </authorList>
    </citation>
    <scope>NUCLEOTIDE SEQUENCE</scope>
    <source>
        <strain evidence="1">VKM B-2748</strain>
    </source>
</reference>
<name>A0A9W6N7G5_9HYPH</name>
<keyword evidence="2" id="KW-1185">Reference proteome</keyword>
<gene>
    <name evidence="1" type="ORF">GCM10008174_21360</name>
</gene>
<proteinExistence type="predicted"/>
<evidence type="ECO:0000313" key="2">
    <source>
        <dbReference type="Proteomes" id="UP001143309"/>
    </source>
</evidence>
<protein>
    <submittedName>
        <fullName evidence="1">Uncharacterized protein</fullName>
    </submittedName>
</protein>
<sequence>MTPFQNPMTIHGSDATKQTNIAISGIDQPSTFITVQNATVKAADVPSTSVAIVRRRKNRPSVDCVPVGVTPLNVLRRSEAGTGATGELSIVELMSRFRWAGAARLPRRAAALYHAAWRPFRAPMD</sequence>
<dbReference type="EMBL" id="BSFL01000002">
    <property type="protein sequence ID" value="GLK80395.1"/>
    <property type="molecule type" value="Genomic_DNA"/>
</dbReference>
<comment type="caution">
    <text evidence="1">The sequence shown here is derived from an EMBL/GenBank/DDBJ whole genome shotgun (WGS) entry which is preliminary data.</text>
</comment>
<reference evidence="1" key="1">
    <citation type="journal article" date="2014" name="Int. J. Syst. Evol. Microbiol.">
        <title>Complete genome sequence of Corynebacterium casei LMG S-19264T (=DSM 44701T), isolated from a smear-ripened cheese.</title>
        <authorList>
            <consortium name="US DOE Joint Genome Institute (JGI-PGF)"/>
            <person name="Walter F."/>
            <person name="Albersmeier A."/>
            <person name="Kalinowski J."/>
            <person name="Ruckert C."/>
        </authorList>
    </citation>
    <scope>NUCLEOTIDE SEQUENCE</scope>
    <source>
        <strain evidence="1">VKM B-2748</strain>
    </source>
</reference>
<organism evidence="1 2">
    <name type="scientific">Methylopila turkensis</name>
    <dbReference type="NCBI Taxonomy" id="1437816"/>
    <lineage>
        <taxon>Bacteria</taxon>
        <taxon>Pseudomonadati</taxon>
        <taxon>Pseudomonadota</taxon>
        <taxon>Alphaproteobacteria</taxon>
        <taxon>Hyphomicrobiales</taxon>
        <taxon>Methylopilaceae</taxon>
        <taxon>Methylopila</taxon>
    </lineage>
</organism>
<accession>A0A9W6N7G5</accession>
<dbReference type="AlphaFoldDB" id="A0A9W6N7G5"/>
<dbReference type="Proteomes" id="UP001143309">
    <property type="component" value="Unassembled WGS sequence"/>
</dbReference>